<organism evidence="9 10">
    <name type="scientific">Amylocarpus encephaloides</name>
    <dbReference type="NCBI Taxonomy" id="45428"/>
    <lineage>
        <taxon>Eukaryota</taxon>
        <taxon>Fungi</taxon>
        <taxon>Dikarya</taxon>
        <taxon>Ascomycota</taxon>
        <taxon>Pezizomycotina</taxon>
        <taxon>Leotiomycetes</taxon>
        <taxon>Helotiales</taxon>
        <taxon>Helotiales incertae sedis</taxon>
        <taxon>Amylocarpus</taxon>
    </lineage>
</organism>
<evidence type="ECO:0000256" key="3">
    <source>
        <dbReference type="ARBA" id="ARBA00022622"/>
    </source>
</evidence>
<evidence type="ECO:0000256" key="4">
    <source>
        <dbReference type="ARBA" id="ARBA00022729"/>
    </source>
</evidence>
<dbReference type="GO" id="GO:0005886">
    <property type="term" value="C:plasma membrane"/>
    <property type="evidence" value="ECO:0007669"/>
    <property type="project" value="UniProtKB-SubCell"/>
</dbReference>
<evidence type="ECO:0000313" key="10">
    <source>
        <dbReference type="Proteomes" id="UP000824998"/>
    </source>
</evidence>
<gene>
    <name evidence="9" type="ORF">BJ875DRAFT_482010</name>
</gene>
<feature type="domain" description="Copper acquisition factor BIM1-like" evidence="8">
    <location>
        <begin position="9"/>
        <end position="154"/>
    </location>
</feature>
<dbReference type="InterPro" id="IPR046530">
    <property type="entry name" value="BIM1-like_dom"/>
</dbReference>
<evidence type="ECO:0000256" key="6">
    <source>
        <dbReference type="ARBA" id="ARBA00023180"/>
    </source>
</evidence>
<evidence type="ECO:0000259" key="8">
    <source>
        <dbReference type="Pfam" id="PF20238"/>
    </source>
</evidence>
<sequence>MGLIASAAAHFGIESPEMRGDSFEKPASQWISPCAGVNQTASTNRTAWPLTGGAVSLDLHHPWGYVFVNLGIGTDYPSFNISLTPSLLNVTGNGTFCLPAVTLPGGVAISEGTNASIQVVTSGASGSALYNCADITFTSKATPLAADMCVNGTGVTGAIVDASQAQSAGSSTSSAPASTSSTASAASNVKSGSMVSAGVVAGVGALIVSWLL</sequence>
<keyword evidence="10" id="KW-1185">Reference proteome</keyword>
<keyword evidence="3" id="KW-0336">GPI-anchor</keyword>
<evidence type="ECO:0000256" key="7">
    <source>
        <dbReference type="ARBA" id="ARBA00023288"/>
    </source>
</evidence>
<keyword evidence="5" id="KW-0472">Membrane</keyword>
<dbReference type="Proteomes" id="UP000824998">
    <property type="component" value="Unassembled WGS sequence"/>
</dbReference>
<dbReference type="OrthoDB" id="5333578at2759"/>
<accession>A0A9P7YNY0</accession>
<proteinExistence type="predicted"/>
<dbReference type="CDD" id="cd21176">
    <property type="entry name" value="LPMO_auxiliary-like"/>
    <property type="match status" value="1"/>
</dbReference>
<dbReference type="PANTHER" id="PTHR34992">
    <property type="entry name" value="HYPHAL ANASTAMOSIS-7 PROTEIN"/>
    <property type="match status" value="1"/>
</dbReference>
<comment type="subcellular location">
    <subcellularLocation>
        <location evidence="1">Cell membrane</location>
        <topology evidence="1">Lipid-anchor</topology>
        <topology evidence="1">GPI-anchor</topology>
    </subcellularLocation>
</comment>
<keyword evidence="6" id="KW-0325">Glycoprotein</keyword>
<dbReference type="InterPro" id="IPR046936">
    <property type="entry name" value="BIM1-like"/>
</dbReference>
<keyword evidence="4" id="KW-0732">Signal</keyword>
<evidence type="ECO:0000313" key="9">
    <source>
        <dbReference type="EMBL" id="KAG9236702.1"/>
    </source>
</evidence>
<dbReference type="Pfam" id="PF20238">
    <property type="entry name" value="BIM1-like_dom"/>
    <property type="match status" value="1"/>
</dbReference>
<dbReference type="AlphaFoldDB" id="A0A9P7YNY0"/>
<comment type="caution">
    <text evidence="9">The sequence shown here is derived from an EMBL/GenBank/DDBJ whole genome shotgun (WGS) entry which is preliminary data.</text>
</comment>
<protein>
    <recommendedName>
        <fullName evidence="8">Copper acquisition factor BIM1-like domain-containing protein</fullName>
    </recommendedName>
</protein>
<keyword evidence="7" id="KW-0449">Lipoprotein</keyword>
<name>A0A9P7YNY0_9HELO</name>
<dbReference type="PANTHER" id="PTHR34992:SF2">
    <property type="entry name" value="COPPER ACQUISITION FACTOR BIM1-LIKE DOMAIN-CONTAINING PROTEIN"/>
    <property type="match status" value="1"/>
</dbReference>
<dbReference type="GO" id="GO:0098552">
    <property type="term" value="C:side of membrane"/>
    <property type="evidence" value="ECO:0007669"/>
    <property type="project" value="UniProtKB-KW"/>
</dbReference>
<reference evidence="9" key="1">
    <citation type="journal article" date="2021" name="IMA Fungus">
        <title>Genomic characterization of three marine fungi, including Emericellopsis atlantica sp. nov. with signatures of a generalist lifestyle and marine biomass degradation.</title>
        <authorList>
            <person name="Hagestad O.C."/>
            <person name="Hou L."/>
            <person name="Andersen J.H."/>
            <person name="Hansen E.H."/>
            <person name="Altermark B."/>
            <person name="Li C."/>
            <person name="Kuhnert E."/>
            <person name="Cox R.J."/>
            <person name="Crous P.W."/>
            <person name="Spatafora J.W."/>
            <person name="Lail K."/>
            <person name="Amirebrahimi M."/>
            <person name="Lipzen A."/>
            <person name="Pangilinan J."/>
            <person name="Andreopoulos W."/>
            <person name="Hayes R.D."/>
            <person name="Ng V."/>
            <person name="Grigoriev I.V."/>
            <person name="Jackson S.A."/>
            <person name="Sutton T.D.S."/>
            <person name="Dobson A.D.W."/>
            <person name="Rama T."/>
        </authorList>
    </citation>
    <scope>NUCLEOTIDE SEQUENCE</scope>
    <source>
        <strain evidence="9">TRa018bII</strain>
    </source>
</reference>
<evidence type="ECO:0000256" key="5">
    <source>
        <dbReference type="ARBA" id="ARBA00023136"/>
    </source>
</evidence>
<evidence type="ECO:0000256" key="1">
    <source>
        <dbReference type="ARBA" id="ARBA00004609"/>
    </source>
</evidence>
<evidence type="ECO:0000256" key="2">
    <source>
        <dbReference type="ARBA" id="ARBA00022475"/>
    </source>
</evidence>
<keyword evidence="2" id="KW-1003">Cell membrane</keyword>
<dbReference type="EMBL" id="MU251401">
    <property type="protein sequence ID" value="KAG9236702.1"/>
    <property type="molecule type" value="Genomic_DNA"/>
</dbReference>